<keyword evidence="1" id="KW-0472">Membrane</keyword>
<dbReference type="EMBL" id="JASXSV010000020">
    <property type="protein sequence ID" value="MDP0589773.1"/>
    <property type="molecule type" value="Genomic_DNA"/>
</dbReference>
<name>A0AA90NXH7_9GAMM</name>
<keyword evidence="1" id="KW-0812">Transmembrane</keyword>
<evidence type="ECO:0000313" key="3">
    <source>
        <dbReference type="Proteomes" id="UP001178148"/>
    </source>
</evidence>
<dbReference type="AlphaFoldDB" id="A0AA90NXH7"/>
<feature type="transmembrane region" description="Helical" evidence="1">
    <location>
        <begin position="7"/>
        <end position="32"/>
    </location>
</feature>
<organism evidence="2 3">
    <name type="scientific">Candidatus Endonucleibacter bathymodioli</name>
    <dbReference type="NCBI Taxonomy" id="539814"/>
    <lineage>
        <taxon>Bacteria</taxon>
        <taxon>Pseudomonadati</taxon>
        <taxon>Pseudomonadota</taxon>
        <taxon>Gammaproteobacteria</taxon>
        <taxon>Oceanospirillales</taxon>
        <taxon>Endozoicomonadaceae</taxon>
        <taxon>Candidatus Endonucleibacter</taxon>
    </lineage>
</organism>
<sequence>MILSHEGFSLVEVLVSLLLGMILITSAGQLLVSTNKTYVLQDELVRIQESARVTLDLLTRNVRMAAYTGCPSWTNLGNALFSDKPSRLWMAHFDKGIIGISAGTSAKNSVDNKAVSEAIVIHKVDWEGSIPVASQDNASMLITLQARHDFNQGDLLALVSQDCKQISIFIAGSSTSGAKVSYSTISSESLYNCTHRHQGSFNCMESQRGEKLFDHSQSQLVPVSSAAYYIRNNNGIPTLYMKRGGEAVSGRGLAAEALVEGVEELRVFYGYDADNDGIVNQYLLSSDIPLYSDEWKNIVSVKIEILIRSYREISPQPQTYFFAGSDITSDDKYIRRSFMATIELRNRVP</sequence>
<dbReference type="GO" id="GO:0043683">
    <property type="term" value="P:type IV pilus assembly"/>
    <property type="evidence" value="ECO:0007669"/>
    <property type="project" value="InterPro"/>
</dbReference>
<protein>
    <submittedName>
        <fullName evidence="2">PilW family protein</fullName>
    </submittedName>
</protein>
<keyword evidence="3" id="KW-1185">Reference proteome</keyword>
<comment type="caution">
    <text evidence="2">The sequence shown here is derived from an EMBL/GenBank/DDBJ whole genome shotgun (WGS) entry which is preliminary data.</text>
</comment>
<gene>
    <name evidence="2" type="ORF">QS748_11520</name>
</gene>
<dbReference type="Pfam" id="PF07963">
    <property type="entry name" value="N_methyl"/>
    <property type="match status" value="1"/>
</dbReference>
<dbReference type="Proteomes" id="UP001178148">
    <property type="component" value="Unassembled WGS sequence"/>
</dbReference>
<evidence type="ECO:0000256" key="1">
    <source>
        <dbReference type="SAM" id="Phobius"/>
    </source>
</evidence>
<accession>A0AA90NXH7</accession>
<keyword evidence="1" id="KW-1133">Transmembrane helix</keyword>
<proteinExistence type="predicted"/>
<dbReference type="Pfam" id="PF16074">
    <property type="entry name" value="PilW"/>
    <property type="match status" value="1"/>
</dbReference>
<evidence type="ECO:0000313" key="2">
    <source>
        <dbReference type="EMBL" id="MDP0589773.1"/>
    </source>
</evidence>
<dbReference type="InterPro" id="IPR032092">
    <property type="entry name" value="PilW"/>
</dbReference>
<dbReference type="PROSITE" id="PS00409">
    <property type="entry name" value="PROKAR_NTER_METHYL"/>
    <property type="match status" value="1"/>
</dbReference>
<dbReference type="InterPro" id="IPR012902">
    <property type="entry name" value="N_methyl_site"/>
</dbReference>
<reference evidence="2 3" key="1">
    <citation type="journal article" date="2023" name="bioRxiv">
        <title>An intranuclear bacterial parasite of deep-sea mussels expresses apoptosis inhibitors acquired from its host.</title>
        <authorList>
            <person name="Gonzalez Porras M.A."/>
            <person name="Assie A."/>
            <person name="Tietjen M."/>
            <person name="Violette M."/>
            <person name="Kleiner M."/>
            <person name="Gruber-Vodicka H."/>
            <person name="Dubilier N."/>
            <person name="Leisch N."/>
        </authorList>
    </citation>
    <scope>NUCLEOTIDE SEQUENCE [LARGE SCALE GENOMIC DNA]</scope>
    <source>
        <strain evidence="2">IAP13</strain>
    </source>
</reference>